<dbReference type="AlphaFoldDB" id="A0A8X6YCG5"/>
<name>A0A8X6YCG5_9ARAC</name>
<dbReference type="GO" id="GO:0005634">
    <property type="term" value="C:nucleus"/>
    <property type="evidence" value="ECO:0007669"/>
    <property type="project" value="UniProtKB-ARBA"/>
</dbReference>
<dbReference type="Pfam" id="PF14048">
    <property type="entry name" value="MBD_C"/>
    <property type="match status" value="1"/>
</dbReference>
<dbReference type="InterPro" id="IPR032343">
    <property type="entry name" value="MBD2/MBD3_p55-bd"/>
</dbReference>
<evidence type="ECO:0000313" key="4">
    <source>
        <dbReference type="Proteomes" id="UP000886998"/>
    </source>
</evidence>
<dbReference type="Pfam" id="PF16564">
    <property type="entry name" value="MBDa"/>
    <property type="match status" value="1"/>
</dbReference>
<gene>
    <name evidence="3" type="primary">MBD2</name>
    <name evidence="3" type="ORF">TNIN_482341</name>
</gene>
<evidence type="ECO:0000259" key="2">
    <source>
        <dbReference type="Pfam" id="PF16564"/>
    </source>
</evidence>
<comment type="caution">
    <text evidence="3">The sequence shown here is derived from an EMBL/GenBank/DDBJ whole genome shotgun (WGS) entry which is preliminary data.</text>
</comment>
<dbReference type="Proteomes" id="UP000886998">
    <property type="component" value="Unassembled WGS sequence"/>
</dbReference>
<proteinExistence type="predicted"/>
<dbReference type="EMBL" id="BMAV01016872">
    <property type="protein sequence ID" value="GFY68083.1"/>
    <property type="molecule type" value="Genomic_DNA"/>
</dbReference>
<reference evidence="3" key="1">
    <citation type="submission" date="2020-08" db="EMBL/GenBank/DDBJ databases">
        <title>Multicomponent nature underlies the extraordinary mechanical properties of spider dragline silk.</title>
        <authorList>
            <person name="Kono N."/>
            <person name="Nakamura H."/>
            <person name="Mori M."/>
            <person name="Yoshida Y."/>
            <person name="Ohtoshi R."/>
            <person name="Malay A.D."/>
            <person name="Moran D.A.P."/>
            <person name="Tomita M."/>
            <person name="Numata K."/>
            <person name="Arakawa K."/>
        </authorList>
    </citation>
    <scope>NUCLEOTIDE SEQUENCE</scope>
</reference>
<evidence type="ECO:0000259" key="1">
    <source>
        <dbReference type="Pfam" id="PF14048"/>
    </source>
</evidence>
<sequence>MNLENIFFSTKKNHTEKGFIQIGERKINYLCGYCNRKKKETMLLTKRKREDEKQEKEAPPKISTSIVLPIRQTASIFKQSVTIVRNQESKAHTDVSHGPQEKPKQVFWEKRLQGIHACDKKGRVIETFELPAKIKTVGLQLGDETILRSIATALHINEHPIIGQNKPKSLLDKNPGVFINPTQPLVLGLHVTDEDIELQEKRVLEARERLQEALNE</sequence>
<dbReference type="InterPro" id="IPR025884">
    <property type="entry name" value="MeCpG-bd_2/3_C_dom"/>
</dbReference>
<keyword evidence="4" id="KW-1185">Reference proteome</keyword>
<feature type="domain" description="Methyl-CpG-binding" evidence="2">
    <location>
        <begin position="49"/>
        <end position="117"/>
    </location>
</feature>
<dbReference type="OrthoDB" id="10072024at2759"/>
<feature type="domain" description="Methyl-CpG binding protein 2/3 C-terminal" evidence="1">
    <location>
        <begin position="122"/>
        <end position="214"/>
    </location>
</feature>
<organism evidence="3 4">
    <name type="scientific">Trichonephila inaurata madagascariensis</name>
    <dbReference type="NCBI Taxonomy" id="2747483"/>
    <lineage>
        <taxon>Eukaryota</taxon>
        <taxon>Metazoa</taxon>
        <taxon>Ecdysozoa</taxon>
        <taxon>Arthropoda</taxon>
        <taxon>Chelicerata</taxon>
        <taxon>Arachnida</taxon>
        <taxon>Araneae</taxon>
        <taxon>Araneomorphae</taxon>
        <taxon>Entelegynae</taxon>
        <taxon>Araneoidea</taxon>
        <taxon>Nephilidae</taxon>
        <taxon>Trichonephila</taxon>
        <taxon>Trichonephila inaurata</taxon>
    </lineage>
</organism>
<protein>
    <submittedName>
        <fullName evidence="3">Methyl-CpG-binding domain protein 2</fullName>
    </submittedName>
</protein>
<accession>A0A8X6YCG5</accession>
<evidence type="ECO:0000313" key="3">
    <source>
        <dbReference type="EMBL" id="GFY68083.1"/>
    </source>
</evidence>